<comment type="similarity">
    <text evidence="1">Belongs to the G-protein coupled receptor 2 family. Adhesion G-protein coupled receptor (ADGR) subfamily.</text>
</comment>
<dbReference type="InterPro" id="IPR001611">
    <property type="entry name" value="Leu-rich_rpt"/>
</dbReference>
<feature type="chain" id="PRO_5025454566" evidence="6">
    <location>
        <begin position="25"/>
        <end position="381"/>
    </location>
</feature>
<evidence type="ECO:0000256" key="3">
    <source>
        <dbReference type="ARBA" id="ARBA00022729"/>
    </source>
</evidence>
<dbReference type="SUPFAM" id="SSF52058">
    <property type="entry name" value="L domain-like"/>
    <property type="match status" value="1"/>
</dbReference>
<feature type="domain" description="LRRCT" evidence="8">
    <location>
        <begin position="208"/>
        <end position="256"/>
    </location>
</feature>
<dbReference type="InParanoid" id="A0A669C3E6"/>
<dbReference type="OMA" id="TICNDSD"/>
<dbReference type="FunFam" id="3.80.10.10:FF:000311">
    <property type="entry name" value="Chondroadherin-like a"/>
    <property type="match status" value="1"/>
</dbReference>
<accession>A0A669C3E6</accession>
<dbReference type="Pfam" id="PF01463">
    <property type="entry name" value="LRRCT"/>
    <property type="match status" value="2"/>
</dbReference>
<keyword evidence="5" id="KW-0675">Receptor</keyword>
<evidence type="ECO:0000256" key="1">
    <source>
        <dbReference type="ARBA" id="ARBA00007343"/>
    </source>
</evidence>
<feature type="domain" description="LRRNT" evidence="7">
    <location>
        <begin position="26"/>
        <end position="58"/>
    </location>
</feature>
<dbReference type="Pfam" id="PF13855">
    <property type="entry name" value="LRR_8"/>
    <property type="match status" value="3"/>
</dbReference>
<gene>
    <name evidence="9" type="primary">LOC109203284</name>
</gene>
<evidence type="ECO:0000256" key="2">
    <source>
        <dbReference type="ARBA" id="ARBA00022614"/>
    </source>
</evidence>
<keyword evidence="3 6" id="KW-0732">Signal</keyword>
<evidence type="ECO:0000313" key="9">
    <source>
        <dbReference type="Ensembl" id="ENSONIP00000042033.1"/>
    </source>
</evidence>
<dbReference type="SMART" id="SM00013">
    <property type="entry name" value="LRRNT"/>
    <property type="match status" value="1"/>
</dbReference>
<dbReference type="Proteomes" id="UP000005207">
    <property type="component" value="Unplaced"/>
</dbReference>
<keyword evidence="4" id="KW-0677">Repeat</keyword>
<protein>
    <submittedName>
        <fullName evidence="9">Chondroadherin-like b</fullName>
    </submittedName>
</protein>
<dbReference type="RefSeq" id="XP_025765527.1">
    <property type="nucleotide sequence ID" value="XM_025909742.1"/>
</dbReference>
<evidence type="ECO:0000313" key="10">
    <source>
        <dbReference type="Proteomes" id="UP000005207"/>
    </source>
</evidence>
<name>A0A669C3E6_ORENI</name>
<reference evidence="9" key="2">
    <citation type="submission" date="2025-09" db="UniProtKB">
        <authorList>
            <consortium name="Ensembl"/>
        </authorList>
    </citation>
    <scope>IDENTIFICATION</scope>
</reference>
<dbReference type="InterPro" id="IPR032675">
    <property type="entry name" value="LRR_dom_sf"/>
</dbReference>
<dbReference type="InterPro" id="IPR000483">
    <property type="entry name" value="Cys-rich_flank_reg_C"/>
</dbReference>
<dbReference type="GO" id="GO:0007166">
    <property type="term" value="P:cell surface receptor signaling pathway"/>
    <property type="evidence" value="ECO:0007669"/>
    <property type="project" value="TreeGrafter"/>
</dbReference>
<reference evidence="9" key="1">
    <citation type="submission" date="2025-08" db="UniProtKB">
        <authorList>
            <consortium name="Ensembl"/>
        </authorList>
    </citation>
    <scope>IDENTIFICATION</scope>
</reference>
<evidence type="ECO:0000259" key="8">
    <source>
        <dbReference type="SMART" id="SM00082"/>
    </source>
</evidence>
<evidence type="ECO:0000256" key="6">
    <source>
        <dbReference type="SAM" id="SignalP"/>
    </source>
</evidence>
<evidence type="ECO:0000256" key="4">
    <source>
        <dbReference type="ARBA" id="ARBA00022737"/>
    </source>
</evidence>
<dbReference type="PROSITE" id="PS51450">
    <property type="entry name" value="LRR"/>
    <property type="match status" value="3"/>
</dbReference>
<organism evidence="9 10">
    <name type="scientific">Oreochromis niloticus</name>
    <name type="common">Nile tilapia</name>
    <name type="synonym">Tilapia nilotica</name>
    <dbReference type="NCBI Taxonomy" id="8128"/>
    <lineage>
        <taxon>Eukaryota</taxon>
        <taxon>Metazoa</taxon>
        <taxon>Chordata</taxon>
        <taxon>Craniata</taxon>
        <taxon>Vertebrata</taxon>
        <taxon>Euteleostomi</taxon>
        <taxon>Actinopterygii</taxon>
        <taxon>Neopterygii</taxon>
        <taxon>Teleostei</taxon>
        <taxon>Neoteleostei</taxon>
        <taxon>Acanthomorphata</taxon>
        <taxon>Ovalentaria</taxon>
        <taxon>Cichlomorphae</taxon>
        <taxon>Cichliformes</taxon>
        <taxon>Cichlidae</taxon>
        <taxon>African cichlids</taxon>
        <taxon>Pseudocrenilabrinae</taxon>
        <taxon>Oreochromini</taxon>
        <taxon>Oreochromis</taxon>
    </lineage>
</organism>
<feature type="signal peptide" evidence="6">
    <location>
        <begin position="1"/>
        <end position="24"/>
    </location>
</feature>
<dbReference type="PANTHER" id="PTHR45930">
    <property type="entry name" value="G-PROTEIN COUPLED RECEPTOR 124-LIKE PROTEIN"/>
    <property type="match status" value="1"/>
</dbReference>
<dbReference type="InterPro" id="IPR051963">
    <property type="entry name" value="Adhesion_GPCR_A"/>
</dbReference>
<dbReference type="SMART" id="SM00369">
    <property type="entry name" value="LRR_TYP"/>
    <property type="match status" value="9"/>
</dbReference>
<evidence type="ECO:0000259" key="7">
    <source>
        <dbReference type="SMART" id="SM00013"/>
    </source>
</evidence>
<dbReference type="GO" id="GO:0005886">
    <property type="term" value="C:plasma membrane"/>
    <property type="evidence" value="ECO:0007669"/>
    <property type="project" value="TreeGrafter"/>
</dbReference>
<dbReference type="AlphaFoldDB" id="A0A669C3E6"/>
<keyword evidence="2" id="KW-0433">Leucine-rich repeat</keyword>
<dbReference type="SMART" id="SM00082">
    <property type="entry name" value="LRRCT"/>
    <property type="match status" value="2"/>
</dbReference>
<feature type="domain" description="LRRCT" evidence="8">
    <location>
        <begin position="322"/>
        <end position="370"/>
    </location>
</feature>
<dbReference type="InterPro" id="IPR000372">
    <property type="entry name" value="LRRNT"/>
</dbReference>
<dbReference type="Gene3D" id="3.80.10.10">
    <property type="entry name" value="Ribonuclease Inhibitor"/>
    <property type="match status" value="3"/>
</dbReference>
<proteinExistence type="inferred from homology"/>
<dbReference type="PANTHER" id="PTHR45930:SF4">
    <property type="entry name" value="ADHESION G PROTEIN-COUPLED RECEPTOR A3"/>
    <property type="match status" value="1"/>
</dbReference>
<dbReference type="InterPro" id="IPR003591">
    <property type="entry name" value="Leu-rich_rpt_typical-subtyp"/>
</dbReference>
<dbReference type="GeneID" id="109203284"/>
<evidence type="ECO:0000256" key="5">
    <source>
        <dbReference type="ARBA" id="ARBA00023170"/>
    </source>
</evidence>
<dbReference type="Ensembl" id="ENSONIT00000087156.1">
    <property type="protein sequence ID" value="ENSONIP00000042033.1"/>
    <property type="gene ID" value="ENSONIG00000031087.1"/>
</dbReference>
<dbReference type="GeneTree" id="ENSGT00940000165277"/>
<sequence>MDLPVTSWILLISLLVFCISAVKAAKCPQECFCVQLNVTCVNKNLTQVPATVDERTVKLDLRGNDLQELPTGAFMHTPYLTHLLLQRCNIHKVKEGAFRGLDRLVLLDLANNNIEILYQESFDGLFLLKWLIIDDNHVKEIQPGAFSQLGSLNLLSLSHNQLVYIPNMAFQGLQNIKRIRLSYNLLIYLDTEAFVELVNLTRLNLSRNPILCICYLRPLREWAIHNKVKLMGTCGGPSHLSGERLNAVHPSDLRCQSEEEEAAGITPRPTEEPNKVKCPANCACEGLQNIEKLCLSYNFLNYLDTEAFVELVNLKRLNLSRNPILCICCLRPLREWAFYNKVKLVGTCGGPSHLSGESLDAVHPPELRCQNEEEEAARITP</sequence>
<keyword evidence="10" id="KW-1185">Reference proteome</keyword>